<dbReference type="InterPro" id="IPR037165">
    <property type="entry name" value="AldOxase/xan_DH_Mopterin-bd_sf"/>
</dbReference>
<organism evidence="2 3">
    <name type="scientific">Rhabdobacter roseus</name>
    <dbReference type="NCBI Taxonomy" id="1655419"/>
    <lineage>
        <taxon>Bacteria</taxon>
        <taxon>Pseudomonadati</taxon>
        <taxon>Bacteroidota</taxon>
        <taxon>Cytophagia</taxon>
        <taxon>Cytophagales</taxon>
        <taxon>Cytophagaceae</taxon>
        <taxon>Rhabdobacter</taxon>
    </lineage>
</organism>
<evidence type="ECO:0000313" key="3">
    <source>
        <dbReference type="Proteomes" id="UP000557307"/>
    </source>
</evidence>
<dbReference type="SUPFAM" id="SSF56003">
    <property type="entry name" value="Molybdenum cofactor-binding domain"/>
    <property type="match status" value="1"/>
</dbReference>
<keyword evidence="3" id="KW-1185">Reference proteome</keyword>
<dbReference type="Gene3D" id="3.90.1170.50">
    <property type="entry name" value="Aldehyde oxidase/xanthine dehydrogenase, a/b hammerhead"/>
    <property type="match status" value="1"/>
</dbReference>
<dbReference type="GO" id="GO:0004854">
    <property type="term" value="F:xanthine dehydrogenase activity"/>
    <property type="evidence" value="ECO:0007669"/>
    <property type="project" value="UniProtKB-EC"/>
</dbReference>
<dbReference type="Pfam" id="PF02738">
    <property type="entry name" value="MoCoBD_1"/>
    <property type="match status" value="1"/>
</dbReference>
<dbReference type="RefSeq" id="WP_184178452.1">
    <property type="nucleotide sequence ID" value="NZ_JACHGF010000012.1"/>
</dbReference>
<dbReference type="Pfam" id="PF20256">
    <property type="entry name" value="MoCoBD_2"/>
    <property type="match status" value="1"/>
</dbReference>
<dbReference type="InterPro" id="IPR016208">
    <property type="entry name" value="Ald_Oxase/xanthine_DH-like"/>
</dbReference>
<dbReference type="InterPro" id="IPR046867">
    <property type="entry name" value="AldOxase/xan_DH_MoCoBD2"/>
</dbReference>
<keyword evidence="2" id="KW-0560">Oxidoreductase</keyword>
<dbReference type="InterPro" id="IPR036856">
    <property type="entry name" value="Ald_Oxase/Xan_DH_a/b_sf"/>
</dbReference>
<evidence type="ECO:0000259" key="1">
    <source>
        <dbReference type="SMART" id="SM01008"/>
    </source>
</evidence>
<reference evidence="2 3" key="1">
    <citation type="submission" date="2020-08" db="EMBL/GenBank/DDBJ databases">
        <title>Genomic Encyclopedia of Type Strains, Phase IV (KMG-IV): sequencing the most valuable type-strain genomes for metagenomic binning, comparative biology and taxonomic classification.</title>
        <authorList>
            <person name="Goeker M."/>
        </authorList>
    </citation>
    <scope>NUCLEOTIDE SEQUENCE [LARGE SCALE GENOMIC DNA]</scope>
    <source>
        <strain evidence="2 3">DSM 105074</strain>
    </source>
</reference>
<dbReference type="SUPFAM" id="SSF54665">
    <property type="entry name" value="CO dehydrogenase molybdoprotein N-domain-like"/>
    <property type="match status" value="1"/>
</dbReference>
<dbReference type="PANTHER" id="PTHR11908:SF153">
    <property type="entry name" value="DEHYDROGENASE"/>
    <property type="match status" value="1"/>
</dbReference>
<dbReference type="Pfam" id="PF01315">
    <property type="entry name" value="Ald_Xan_dh_C"/>
    <property type="match status" value="1"/>
</dbReference>
<dbReference type="PANTHER" id="PTHR11908">
    <property type="entry name" value="XANTHINE DEHYDROGENASE"/>
    <property type="match status" value="1"/>
</dbReference>
<name>A0A840TRD8_9BACT</name>
<dbReference type="EMBL" id="JACHGF010000012">
    <property type="protein sequence ID" value="MBB5286886.1"/>
    <property type="molecule type" value="Genomic_DNA"/>
</dbReference>
<dbReference type="SMART" id="SM01008">
    <property type="entry name" value="Ald_Xan_dh_C"/>
    <property type="match status" value="1"/>
</dbReference>
<accession>A0A840TRD8</accession>
<proteinExistence type="predicted"/>
<evidence type="ECO:0000313" key="2">
    <source>
        <dbReference type="EMBL" id="MBB5286886.1"/>
    </source>
</evidence>
<feature type="domain" description="Aldehyde oxidase/xanthine dehydrogenase a/b hammerhead" evidence="1">
    <location>
        <begin position="21"/>
        <end position="135"/>
    </location>
</feature>
<protein>
    <submittedName>
        <fullName evidence="2">Xanthine dehydrogenase YagR molybdenum-binding subunit</fullName>
        <ecNumber evidence="2">1.17.1.4</ecNumber>
    </submittedName>
</protein>
<dbReference type="AlphaFoldDB" id="A0A840TRD8"/>
<dbReference type="InterPro" id="IPR008274">
    <property type="entry name" value="AldOxase/xan_DH_MoCoBD1"/>
</dbReference>
<sequence>MATTHYIGQPTSRVDGRAKVTGQAKYAAEFNAPGLLHGVVVSSAIAKGKITHLDANEALQLEGVLQVFSHQNRPDLAWLDLSYKDMTAPGGSPFRPFYDEKILFNQQPVALVVAETFELARYAATLVRVQYESEEPTTSLEANLDDLYTPVSFKLGYQKPKSRGDFKAAFDQATTRIESEYYHGAEHHNPMEMHASTVFYEENGSLTIYDKTQGVLNSQHYVSMVFGLSKKNVRVLSPFVGGAFGSGLRPQYQLFMAVLAALELKRSVKVVLTRQQMFSFGHRPVTMQQVAIGATFDGKLEAIRHAAYSETSTFEDYVENIVNWSGMMYSCPNVEQEYKLVQLDMYTPLDMRSPGAATGVHALECAMDELAYKLNIDPLELRLRNYAEEEPSEEKPFSSKALRECYQQGAERFGWANRNPEPRSTKDGTALIGWGMATGMWDAMQMPTRATATLTSDGKLTVGSATADIGTGTYTIMTQIAAEMLGLPLENVTAQLGDSSLPLAFVEGGSATAASVGTAVTYVCEKIQKKLLKLAQAANNSPFAKAKLKDVTFSEGYLRLRSDATVAVSLTELMQQNSINTLEEKATALPKLLKQSKYARNTHSAVFVEVRVDEALGSILVTRVVSAIAAGRILNPKTARSQILGGVVWGISMALEEDTFMDHTYGRFMNHNLAEYHVAVNADIRDIDVIFVEEQDTIASPIGVKGVGEIGLVGVSAAVANAIFHATGKRVRDLPITLDKLL</sequence>
<dbReference type="Proteomes" id="UP000557307">
    <property type="component" value="Unassembled WGS sequence"/>
</dbReference>
<dbReference type="Gene3D" id="3.30.365.10">
    <property type="entry name" value="Aldehyde oxidase/xanthine dehydrogenase, molybdopterin binding domain"/>
    <property type="match status" value="4"/>
</dbReference>
<gene>
    <name evidence="2" type="ORF">HNQ92_005048</name>
</gene>
<comment type="caution">
    <text evidence="2">The sequence shown here is derived from an EMBL/GenBank/DDBJ whole genome shotgun (WGS) entry which is preliminary data.</text>
</comment>
<dbReference type="InterPro" id="IPR000674">
    <property type="entry name" value="Ald_Oxase/Xan_DH_a/b"/>
</dbReference>
<dbReference type="GO" id="GO:0005506">
    <property type="term" value="F:iron ion binding"/>
    <property type="evidence" value="ECO:0007669"/>
    <property type="project" value="InterPro"/>
</dbReference>
<dbReference type="EC" id="1.17.1.4" evidence="2"/>